<dbReference type="EMBL" id="BQNB010010546">
    <property type="protein sequence ID" value="GJS78737.1"/>
    <property type="molecule type" value="Genomic_DNA"/>
</dbReference>
<sequence length="130" mass="14726">MEGIKSRPPPNIKQPDWDKHIDFWFDAKIATRALQNAQNWAKSKVFFRQGSQSLAVIRDMQEEMLRLRNLGANTPTGVPYTEDQIMAMVRRGKQQGRIPGVGGVLVGDKDRGNSTLSIDPRARKPPIRCR</sequence>
<evidence type="ECO:0000256" key="1">
    <source>
        <dbReference type="SAM" id="MobiDB-lite"/>
    </source>
</evidence>
<protein>
    <submittedName>
        <fullName evidence="2">Uncharacterized protein</fullName>
    </submittedName>
</protein>
<reference evidence="2" key="1">
    <citation type="journal article" date="2022" name="Int. J. Mol. Sci.">
        <title>Draft Genome of Tanacetum Coccineum: Genomic Comparison of Closely Related Tanacetum-Family Plants.</title>
        <authorList>
            <person name="Yamashiro T."/>
            <person name="Shiraishi A."/>
            <person name="Nakayama K."/>
            <person name="Satake H."/>
        </authorList>
    </citation>
    <scope>NUCLEOTIDE SEQUENCE</scope>
</reference>
<feature type="region of interest" description="Disordered" evidence="1">
    <location>
        <begin position="98"/>
        <end position="130"/>
    </location>
</feature>
<evidence type="ECO:0000313" key="3">
    <source>
        <dbReference type="Proteomes" id="UP001151760"/>
    </source>
</evidence>
<organism evidence="2 3">
    <name type="scientific">Tanacetum coccineum</name>
    <dbReference type="NCBI Taxonomy" id="301880"/>
    <lineage>
        <taxon>Eukaryota</taxon>
        <taxon>Viridiplantae</taxon>
        <taxon>Streptophyta</taxon>
        <taxon>Embryophyta</taxon>
        <taxon>Tracheophyta</taxon>
        <taxon>Spermatophyta</taxon>
        <taxon>Magnoliopsida</taxon>
        <taxon>eudicotyledons</taxon>
        <taxon>Gunneridae</taxon>
        <taxon>Pentapetalae</taxon>
        <taxon>asterids</taxon>
        <taxon>campanulids</taxon>
        <taxon>Asterales</taxon>
        <taxon>Asteraceae</taxon>
        <taxon>Asteroideae</taxon>
        <taxon>Anthemideae</taxon>
        <taxon>Anthemidinae</taxon>
        <taxon>Tanacetum</taxon>
    </lineage>
</organism>
<comment type="caution">
    <text evidence="2">The sequence shown here is derived from an EMBL/GenBank/DDBJ whole genome shotgun (WGS) entry which is preliminary data.</text>
</comment>
<evidence type="ECO:0000313" key="2">
    <source>
        <dbReference type="EMBL" id="GJS78737.1"/>
    </source>
</evidence>
<keyword evidence="3" id="KW-1185">Reference proteome</keyword>
<accession>A0ABQ4YMH2</accession>
<gene>
    <name evidence="2" type="ORF">Tco_0728618</name>
</gene>
<name>A0ABQ4YMH2_9ASTR</name>
<reference evidence="2" key="2">
    <citation type="submission" date="2022-01" db="EMBL/GenBank/DDBJ databases">
        <authorList>
            <person name="Yamashiro T."/>
            <person name="Shiraishi A."/>
            <person name="Satake H."/>
            <person name="Nakayama K."/>
        </authorList>
    </citation>
    <scope>NUCLEOTIDE SEQUENCE</scope>
</reference>
<proteinExistence type="predicted"/>
<dbReference type="Proteomes" id="UP001151760">
    <property type="component" value="Unassembled WGS sequence"/>
</dbReference>